<feature type="transmembrane region" description="Helical" evidence="1">
    <location>
        <begin position="6"/>
        <end position="24"/>
    </location>
</feature>
<organism evidence="2 3">
    <name type="scientific">Kingdonia uniflora</name>
    <dbReference type="NCBI Taxonomy" id="39325"/>
    <lineage>
        <taxon>Eukaryota</taxon>
        <taxon>Viridiplantae</taxon>
        <taxon>Streptophyta</taxon>
        <taxon>Embryophyta</taxon>
        <taxon>Tracheophyta</taxon>
        <taxon>Spermatophyta</taxon>
        <taxon>Magnoliopsida</taxon>
        <taxon>Ranunculales</taxon>
        <taxon>Circaeasteraceae</taxon>
        <taxon>Kingdonia</taxon>
    </lineage>
</organism>
<feature type="transmembrane region" description="Helical" evidence="1">
    <location>
        <begin position="36"/>
        <end position="56"/>
    </location>
</feature>
<keyword evidence="1" id="KW-1133">Transmembrane helix</keyword>
<dbReference type="AlphaFoldDB" id="A0A7J7N9N6"/>
<keyword evidence="1" id="KW-0472">Membrane</keyword>
<evidence type="ECO:0000313" key="2">
    <source>
        <dbReference type="EMBL" id="KAF6163803.1"/>
    </source>
</evidence>
<dbReference type="EMBL" id="JACGCM010000963">
    <property type="protein sequence ID" value="KAF6163803.1"/>
    <property type="molecule type" value="Genomic_DNA"/>
</dbReference>
<comment type="caution">
    <text evidence="2">The sequence shown here is derived from an EMBL/GenBank/DDBJ whole genome shotgun (WGS) entry which is preliminary data.</text>
</comment>
<gene>
    <name evidence="2" type="ORF">GIB67_016143</name>
</gene>
<evidence type="ECO:0000256" key="1">
    <source>
        <dbReference type="SAM" id="Phobius"/>
    </source>
</evidence>
<reference evidence="2 3" key="1">
    <citation type="journal article" date="2020" name="IScience">
        <title>Genome Sequencing of the Endangered Kingdonia uniflora (Circaeasteraceae, Ranunculales) Reveals Potential Mechanisms of Evolutionary Specialization.</title>
        <authorList>
            <person name="Sun Y."/>
            <person name="Deng T."/>
            <person name="Zhang A."/>
            <person name="Moore M.J."/>
            <person name="Landis J.B."/>
            <person name="Lin N."/>
            <person name="Zhang H."/>
            <person name="Zhang X."/>
            <person name="Huang J."/>
            <person name="Zhang X."/>
            <person name="Sun H."/>
            <person name="Wang H."/>
        </authorList>
    </citation>
    <scope>NUCLEOTIDE SEQUENCE [LARGE SCALE GENOMIC DNA]</scope>
    <source>
        <strain evidence="2">TB1705</strain>
        <tissue evidence="2">Leaf</tissue>
    </source>
</reference>
<accession>A0A7J7N9N6</accession>
<keyword evidence="3" id="KW-1185">Reference proteome</keyword>
<keyword evidence="1" id="KW-0812">Transmembrane</keyword>
<sequence>MGGHYSSVLGLLTILYGRWLSYVYGVRIVCHPLRQVVILCMCWPRGGGWVLILGIYL</sequence>
<name>A0A7J7N9N6_9MAGN</name>
<proteinExistence type="predicted"/>
<evidence type="ECO:0000313" key="3">
    <source>
        <dbReference type="Proteomes" id="UP000541444"/>
    </source>
</evidence>
<dbReference type="Proteomes" id="UP000541444">
    <property type="component" value="Unassembled WGS sequence"/>
</dbReference>
<protein>
    <submittedName>
        <fullName evidence="2">Uncharacterized protein</fullName>
    </submittedName>
</protein>